<evidence type="ECO:0000256" key="4">
    <source>
        <dbReference type="ARBA" id="ARBA00023163"/>
    </source>
</evidence>
<dbReference type="PROSITE" id="PS50931">
    <property type="entry name" value="HTH_LYSR"/>
    <property type="match status" value="1"/>
</dbReference>
<evidence type="ECO:0000313" key="6">
    <source>
        <dbReference type="EMBL" id="WGW12292.1"/>
    </source>
</evidence>
<sequence>MLHSRLMNYVDQVARLGSIRAAGARLHVAPSAINRQILMLEGELGEPIFDRLPRGMRLTPAGEVLVTHIRQTMQQYRETVTEMNSLKSLPQGEVVIAAMTGLVSSIVAVAAVRFHARHPEVRISIRTMSAREMLQAVATSEADLGLGFNIPESGQLSVCWQRDARLGAVVAAQHPLARLKSIPMELCANYPLVFADRSMVMHGIIADAFVNAGLDVEPAFHTTSIETMKRLASAGTAVAFLSQYDIADEQRSGRLAFRPISASTFSENVLSLVRRERHVHSLASKLFADEMMAALESGDRL</sequence>
<keyword evidence="2" id="KW-0805">Transcription regulation</keyword>
<dbReference type="SUPFAM" id="SSF46785">
    <property type="entry name" value="Winged helix' DNA-binding domain"/>
    <property type="match status" value="1"/>
</dbReference>
<dbReference type="EMBL" id="CP090958">
    <property type="protein sequence ID" value="WGW12292.1"/>
    <property type="molecule type" value="Genomic_DNA"/>
</dbReference>
<dbReference type="RefSeq" id="WP_349639091.1">
    <property type="nucleotide sequence ID" value="NZ_CP090958.1"/>
</dbReference>
<keyword evidence="4" id="KW-0804">Transcription</keyword>
<comment type="similarity">
    <text evidence="1">Belongs to the LysR transcriptional regulatory family.</text>
</comment>
<evidence type="ECO:0000259" key="5">
    <source>
        <dbReference type="PROSITE" id="PS50931"/>
    </source>
</evidence>
<reference evidence="6 7" key="1">
    <citation type="submission" date="2023-05" db="EMBL/GenBank/DDBJ databases">
        <title>Lithophilousrod everest ZFBP1038 complete genpme.</title>
        <authorList>
            <person name="Tian M."/>
        </authorList>
    </citation>
    <scope>NUCLEOTIDE SEQUENCE [LARGE SCALE GENOMIC DNA]</scope>
    <source>
        <strain evidence="6 7">ZFBP1038</strain>
    </source>
</reference>
<dbReference type="Gene3D" id="3.40.190.290">
    <property type="match status" value="1"/>
</dbReference>
<name>A0ABY8QTF0_9MICO</name>
<dbReference type="InterPro" id="IPR005119">
    <property type="entry name" value="LysR_subst-bd"/>
</dbReference>
<dbReference type="SUPFAM" id="SSF53850">
    <property type="entry name" value="Periplasmic binding protein-like II"/>
    <property type="match status" value="1"/>
</dbReference>
<dbReference type="Pfam" id="PF00126">
    <property type="entry name" value="HTH_1"/>
    <property type="match status" value="1"/>
</dbReference>
<dbReference type="Gene3D" id="1.10.10.10">
    <property type="entry name" value="Winged helix-like DNA-binding domain superfamily/Winged helix DNA-binding domain"/>
    <property type="match status" value="1"/>
</dbReference>
<keyword evidence="3" id="KW-0238">DNA-binding</keyword>
<dbReference type="Pfam" id="PF03466">
    <property type="entry name" value="LysR_substrate"/>
    <property type="match status" value="1"/>
</dbReference>
<keyword evidence="7" id="KW-1185">Reference proteome</keyword>
<evidence type="ECO:0000313" key="7">
    <source>
        <dbReference type="Proteomes" id="UP001209083"/>
    </source>
</evidence>
<dbReference type="Proteomes" id="UP001209083">
    <property type="component" value="Chromosome"/>
</dbReference>
<dbReference type="InterPro" id="IPR036388">
    <property type="entry name" value="WH-like_DNA-bd_sf"/>
</dbReference>
<dbReference type="InterPro" id="IPR000847">
    <property type="entry name" value="LysR_HTH_N"/>
</dbReference>
<evidence type="ECO:0000256" key="3">
    <source>
        <dbReference type="ARBA" id="ARBA00023125"/>
    </source>
</evidence>
<gene>
    <name evidence="6" type="ORF">LWF01_00565</name>
</gene>
<protein>
    <submittedName>
        <fullName evidence="6">LysR family transcriptional regulator</fullName>
    </submittedName>
</protein>
<proteinExistence type="inferred from homology"/>
<evidence type="ECO:0000256" key="1">
    <source>
        <dbReference type="ARBA" id="ARBA00009437"/>
    </source>
</evidence>
<dbReference type="PANTHER" id="PTHR30419">
    <property type="entry name" value="HTH-TYPE TRANSCRIPTIONAL REGULATOR YBHD"/>
    <property type="match status" value="1"/>
</dbReference>
<evidence type="ECO:0000256" key="2">
    <source>
        <dbReference type="ARBA" id="ARBA00023015"/>
    </source>
</evidence>
<accession>A0ABY8QTF0</accession>
<dbReference type="InterPro" id="IPR050950">
    <property type="entry name" value="HTH-type_LysR_regulators"/>
</dbReference>
<feature type="domain" description="HTH lysR-type" evidence="5">
    <location>
        <begin position="1"/>
        <end position="59"/>
    </location>
</feature>
<organism evidence="6 7">
    <name type="scientific">Saxibacter everestensis</name>
    <dbReference type="NCBI Taxonomy" id="2909229"/>
    <lineage>
        <taxon>Bacteria</taxon>
        <taxon>Bacillati</taxon>
        <taxon>Actinomycetota</taxon>
        <taxon>Actinomycetes</taxon>
        <taxon>Micrococcales</taxon>
        <taxon>Brevibacteriaceae</taxon>
        <taxon>Saxibacter</taxon>
    </lineage>
</organism>
<dbReference type="InterPro" id="IPR036390">
    <property type="entry name" value="WH_DNA-bd_sf"/>
</dbReference>